<name>A0A815BKJ2_9BILA</name>
<dbReference type="EMBL" id="CAJOBD010001041">
    <property type="protein sequence ID" value="CAF3752487.1"/>
    <property type="molecule type" value="Genomic_DNA"/>
</dbReference>
<gene>
    <name evidence="5" type="ORF">FNK824_LOCUS8950</name>
    <name evidence="6" type="ORF">JBS370_LOCUS12647</name>
    <name evidence="4" type="ORF">OTI717_LOCUS2635</name>
    <name evidence="2" type="ORF">RFH988_LOCUS28208</name>
    <name evidence="3" type="ORF">SEV965_LOCUS25645</name>
    <name evidence="1" type="ORF">ZHD862_LOCUS20481</name>
</gene>
<dbReference type="EMBL" id="CAJOBE010000906">
    <property type="protein sequence ID" value="CAF3697771.1"/>
    <property type="molecule type" value="Genomic_DNA"/>
</dbReference>
<evidence type="ECO:0000313" key="2">
    <source>
        <dbReference type="EMBL" id="CAF1271388.1"/>
    </source>
</evidence>
<dbReference type="GO" id="GO:0006384">
    <property type="term" value="P:transcription initiation at RNA polymerase III promoter"/>
    <property type="evidence" value="ECO:0007669"/>
    <property type="project" value="InterPro"/>
</dbReference>
<dbReference type="EMBL" id="CAJNOT010001167">
    <property type="protein sequence ID" value="CAF1157137.1"/>
    <property type="molecule type" value="Genomic_DNA"/>
</dbReference>
<dbReference type="GO" id="GO:0006366">
    <property type="term" value="P:transcription by RNA polymerase II"/>
    <property type="evidence" value="ECO:0007669"/>
    <property type="project" value="InterPro"/>
</dbReference>
<evidence type="ECO:0000313" key="6">
    <source>
        <dbReference type="EMBL" id="CAF3752487.1"/>
    </source>
</evidence>
<dbReference type="EMBL" id="CAJOAX010000132">
    <property type="protein sequence ID" value="CAF3517860.1"/>
    <property type="molecule type" value="Genomic_DNA"/>
</dbReference>
<dbReference type="Proteomes" id="UP000663836">
    <property type="component" value="Unassembled WGS sequence"/>
</dbReference>
<dbReference type="InterPro" id="IPR029138">
    <property type="entry name" value="SNAPC5"/>
</dbReference>
<dbReference type="AlphaFoldDB" id="A0A815BKJ2"/>
<evidence type="ECO:0000313" key="7">
    <source>
        <dbReference type="Proteomes" id="UP000663882"/>
    </source>
</evidence>
<evidence type="ECO:0000313" key="1">
    <source>
        <dbReference type="EMBL" id="CAF1157137.1"/>
    </source>
</evidence>
<evidence type="ECO:0000313" key="3">
    <source>
        <dbReference type="EMBL" id="CAF1288571.1"/>
    </source>
</evidence>
<dbReference type="EMBL" id="CAJNOO010002472">
    <property type="protein sequence ID" value="CAF1271388.1"/>
    <property type="molecule type" value="Genomic_DNA"/>
</dbReference>
<evidence type="ECO:0000313" key="4">
    <source>
        <dbReference type="EMBL" id="CAF3517860.1"/>
    </source>
</evidence>
<dbReference type="Proteomes" id="UP000663882">
    <property type="component" value="Unassembled WGS sequence"/>
</dbReference>
<dbReference type="OrthoDB" id="9971732at2759"/>
<dbReference type="Proteomes" id="UP000663864">
    <property type="component" value="Unassembled WGS sequence"/>
</dbReference>
<proteinExistence type="predicted"/>
<protein>
    <submittedName>
        <fullName evidence="2">Uncharacterized protein</fullName>
    </submittedName>
</protein>
<reference evidence="2" key="1">
    <citation type="submission" date="2021-02" db="EMBL/GenBank/DDBJ databases">
        <authorList>
            <person name="Nowell W R."/>
        </authorList>
    </citation>
    <scope>NUCLEOTIDE SEQUENCE</scope>
</reference>
<dbReference type="Proteomes" id="UP000663889">
    <property type="component" value="Unassembled WGS sequence"/>
</dbReference>
<dbReference type="GO" id="GO:0005634">
    <property type="term" value="C:nucleus"/>
    <property type="evidence" value="ECO:0007669"/>
    <property type="project" value="InterPro"/>
</dbReference>
<evidence type="ECO:0000313" key="5">
    <source>
        <dbReference type="EMBL" id="CAF3697771.1"/>
    </source>
</evidence>
<dbReference type="Proteomes" id="UP000663874">
    <property type="component" value="Unassembled WGS sequence"/>
</dbReference>
<dbReference type="EMBL" id="CAJNOU010002088">
    <property type="protein sequence ID" value="CAF1288571.1"/>
    <property type="molecule type" value="Genomic_DNA"/>
</dbReference>
<comment type="caution">
    <text evidence="2">The sequence shown here is derived from an EMBL/GenBank/DDBJ whole genome shotgun (WGS) entry which is preliminary data.</text>
</comment>
<organism evidence="2 7">
    <name type="scientific">Rotaria sordida</name>
    <dbReference type="NCBI Taxonomy" id="392033"/>
    <lineage>
        <taxon>Eukaryota</taxon>
        <taxon>Metazoa</taxon>
        <taxon>Spiralia</taxon>
        <taxon>Gnathifera</taxon>
        <taxon>Rotifera</taxon>
        <taxon>Eurotatoria</taxon>
        <taxon>Bdelloidea</taxon>
        <taxon>Philodinida</taxon>
        <taxon>Philodinidae</taxon>
        <taxon>Rotaria</taxon>
    </lineage>
</organism>
<sequence length="115" mass="13367">MEFLECIKLYANKPTNTLVTTSINKPEIINWNERLQIIRRSVIDQLSRLKIEEVCLRNLVLKNEQTKRTHSTISISTINSNQQDLLTNNGKRFCTMPTNNFDVETINQTELDLDS</sequence>
<dbReference type="Pfam" id="PF15497">
    <property type="entry name" value="SNAPC5"/>
    <property type="match status" value="1"/>
</dbReference>
<dbReference type="Proteomes" id="UP000663823">
    <property type="component" value="Unassembled WGS sequence"/>
</dbReference>
<accession>A0A815BKJ2</accession>